<organism evidence="4 5">
    <name type="scientific">Madurella fahalii</name>
    <dbReference type="NCBI Taxonomy" id="1157608"/>
    <lineage>
        <taxon>Eukaryota</taxon>
        <taxon>Fungi</taxon>
        <taxon>Dikarya</taxon>
        <taxon>Ascomycota</taxon>
        <taxon>Pezizomycotina</taxon>
        <taxon>Sordariomycetes</taxon>
        <taxon>Sordariomycetidae</taxon>
        <taxon>Sordariales</taxon>
        <taxon>Sordariales incertae sedis</taxon>
        <taxon>Madurella</taxon>
    </lineage>
</organism>
<evidence type="ECO:0000256" key="1">
    <source>
        <dbReference type="PROSITE-ProRule" id="PRU00042"/>
    </source>
</evidence>
<feature type="compositionally biased region" description="Polar residues" evidence="2">
    <location>
        <begin position="165"/>
        <end position="184"/>
    </location>
</feature>
<dbReference type="RefSeq" id="XP_070918262.1">
    <property type="nucleotide sequence ID" value="XM_071062161.1"/>
</dbReference>
<evidence type="ECO:0000259" key="3">
    <source>
        <dbReference type="PROSITE" id="PS50157"/>
    </source>
</evidence>
<gene>
    <name evidence="4" type="ORF">MFIFM68171_06741</name>
</gene>
<dbReference type="Proteomes" id="UP001628179">
    <property type="component" value="Unassembled WGS sequence"/>
</dbReference>
<reference evidence="4 5" key="1">
    <citation type="submission" date="2024-09" db="EMBL/GenBank/DDBJ databases">
        <title>Itraconazole resistance in Madurella fahalii resulting from another homologue of gene encoding cytochrome P450 14-alpha sterol demethylase (CYP51).</title>
        <authorList>
            <person name="Yoshioka I."/>
            <person name="Fahal A.H."/>
            <person name="Kaneko S."/>
            <person name="Yaguchi T."/>
        </authorList>
    </citation>
    <scope>NUCLEOTIDE SEQUENCE [LARGE SCALE GENOMIC DNA]</scope>
    <source>
        <strain evidence="4 5">IFM 68171</strain>
    </source>
</reference>
<proteinExistence type="predicted"/>
<evidence type="ECO:0000313" key="5">
    <source>
        <dbReference type="Proteomes" id="UP001628179"/>
    </source>
</evidence>
<evidence type="ECO:0000313" key="4">
    <source>
        <dbReference type="EMBL" id="GAB1316531.1"/>
    </source>
</evidence>
<dbReference type="GeneID" id="98177484"/>
<feature type="region of interest" description="Disordered" evidence="2">
    <location>
        <begin position="121"/>
        <end position="184"/>
    </location>
</feature>
<feature type="domain" description="C2H2-type" evidence="3">
    <location>
        <begin position="4"/>
        <end position="34"/>
    </location>
</feature>
<dbReference type="PROSITE" id="PS50157">
    <property type="entry name" value="ZINC_FINGER_C2H2_2"/>
    <property type="match status" value="1"/>
</dbReference>
<accession>A0ABQ0GFI4</accession>
<sequence>MISYRCPRCWKSFDTRGKVSLHERQGGCNTKQRPDDERFMDPIHEVQVERAYSSTSEEDVWWSLFRLLIPDVQYLDDLSLKTQFYPYYIHIDMPLMIPALTFSDTSFQPLHLGASSHSVSLEASDSGRPAIHVPKSDSSAAAITHNSLTPGSPGRLMPMQGSGGSQLVPQGSTAAAESDPQPQLQLQRNSERLRQRLAQAEAENEELREVSRLSRADLGRVNLLLDELLDMTLPSGTYEKLSEVADMLAKMRKRLR</sequence>
<comment type="caution">
    <text evidence="4">The sequence shown here is derived from an EMBL/GenBank/DDBJ whole genome shotgun (WGS) entry which is preliminary data.</text>
</comment>
<keyword evidence="1" id="KW-0479">Metal-binding</keyword>
<dbReference type="EMBL" id="BAAFSV010000003">
    <property type="protein sequence ID" value="GAB1316531.1"/>
    <property type="molecule type" value="Genomic_DNA"/>
</dbReference>
<evidence type="ECO:0000256" key="2">
    <source>
        <dbReference type="SAM" id="MobiDB-lite"/>
    </source>
</evidence>
<keyword evidence="1" id="KW-0863">Zinc-finger</keyword>
<keyword evidence="1" id="KW-0862">Zinc</keyword>
<dbReference type="InterPro" id="IPR013087">
    <property type="entry name" value="Znf_C2H2_type"/>
</dbReference>
<name>A0ABQ0GFI4_9PEZI</name>
<keyword evidence="5" id="KW-1185">Reference proteome</keyword>
<feature type="compositionally biased region" description="Polar residues" evidence="2">
    <location>
        <begin position="136"/>
        <end position="150"/>
    </location>
</feature>
<protein>
    <recommendedName>
        <fullName evidence="3">C2H2-type domain-containing protein</fullName>
    </recommendedName>
</protein>